<keyword evidence="5 10" id="KW-0547">Nucleotide-binding</keyword>
<evidence type="ECO:0000256" key="7">
    <source>
        <dbReference type="ARBA" id="ARBA00022840"/>
    </source>
</evidence>
<protein>
    <recommendedName>
        <fullName evidence="10">Phosphotransferase</fullName>
        <ecNumber evidence="10">2.7.1.-</ecNumber>
    </recommendedName>
</protein>
<dbReference type="InterPro" id="IPR022672">
    <property type="entry name" value="Hexokinase_N"/>
</dbReference>
<dbReference type="PROSITE" id="PS51748">
    <property type="entry name" value="HEXOKINASE_2"/>
    <property type="match status" value="1"/>
</dbReference>
<dbReference type="SUPFAM" id="SSF53067">
    <property type="entry name" value="Actin-like ATPase domain"/>
    <property type="match status" value="2"/>
</dbReference>
<dbReference type="GO" id="GO:0008865">
    <property type="term" value="F:fructokinase activity"/>
    <property type="evidence" value="ECO:0007669"/>
    <property type="project" value="TreeGrafter"/>
</dbReference>
<evidence type="ECO:0000259" key="11">
    <source>
        <dbReference type="Pfam" id="PF00349"/>
    </source>
</evidence>
<evidence type="ECO:0000256" key="5">
    <source>
        <dbReference type="ARBA" id="ARBA00022741"/>
    </source>
</evidence>
<reference evidence="14" key="1">
    <citation type="submission" date="2018-06" db="EMBL/GenBank/DDBJ databases">
        <title>Genome assembly of Danube salmon.</title>
        <authorList>
            <person name="Macqueen D.J."/>
            <person name="Gundappa M.K."/>
        </authorList>
    </citation>
    <scope>NUCLEOTIDE SEQUENCE [LARGE SCALE GENOMIC DNA]</scope>
</reference>
<feature type="domain" description="Hexokinase N-terminal" evidence="11">
    <location>
        <begin position="135"/>
        <end position="190"/>
    </location>
</feature>
<dbReference type="GO" id="GO:0050796">
    <property type="term" value="P:regulation of insulin secretion"/>
    <property type="evidence" value="ECO:0007669"/>
    <property type="project" value="TreeGrafter"/>
</dbReference>
<dbReference type="UniPathway" id="UPA00109">
    <property type="reaction ID" value="UER00180"/>
</dbReference>
<name>A0A4W5RIH3_9TELE</name>
<keyword evidence="6 10" id="KW-0418">Kinase</keyword>
<dbReference type="GO" id="GO:0005829">
    <property type="term" value="C:cytosol"/>
    <property type="evidence" value="ECO:0007669"/>
    <property type="project" value="TreeGrafter"/>
</dbReference>
<dbReference type="GO" id="GO:0005524">
    <property type="term" value="F:ATP binding"/>
    <property type="evidence" value="ECO:0007669"/>
    <property type="project" value="UniProtKB-UniRule"/>
</dbReference>
<evidence type="ECO:0000256" key="9">
    <source>
        <dbReference type="ARBA" id="ARBA00048160"/>
    </source>
</evidence>
<evidence type="ECO:0000313" key="14">
    <source>
        <dbReference type="Proteomes" id="UP000314982"/>
    </source>
</evidence>
<reference evidence="13" key="2">
    <citation type="submission" date="2025-08" db="UniProtKB">
        <authorList>
            <consortium name="Ensembl"/>
        </authorList>
    </citation>
    <scope>IDENTIFICATION</scope>
</reference>
<dbReference type="GO" id="GO:0005536">
    <property type="term" value="F:D-glucose binding"/>
    <property type="evidence" value="ECO:0007669"/>
    <property type="project" value="InterPro"/>
</dbReference>
<dbReference type="GeneTree" id="ENSGT00950000182787"/>
<keyword evidence="7 10" id="KW-0067">ATP-binding</keyword>
<dbReference type="Proteomes" id="UP000314982">
    <property type="component" value="Unassembled WGS sequence"/>
</dbReference>
<feature type="domain" description="Hexokinase N-terminal" evidence="11">
    <location>
        <begin position="4"/>
        <end position="106"/>
    </location>
</feature>
<comment type="pathway">
    <text evidence="1">Carbohydrate degradation; glycolysis; D-glyceraldehyde 3-phosphate and glycerone phosphate from D-glucose: step 1/4.</text>
</comment>
<evidence type="ECO:0000256" key="3">
    <source>
        <dbReference type="ARBA" id="ARBA00009225"/>
    </source>
</evidence>
<dbReference type="EC" id="2.7.1.-" evidence="10"/>
<evidence type="ECO:0000256" key="8">
    <source>
        <dbReference type="ARBA" id="ARBA00044613"/>
    </source>
</evidence>
<dbReference type="GO" id="GO:0001678">
    <property type="term" value="P:intracellular glucose homeostasis"/>
    <property type="evidence" value="ECO:0007669"/>
    <property type="project" value="InterPro"/>
</dbReference>
<reference evidence="13" key="3">
    <citation type="submission" date="2025-09" db="UniProtKB">
        <authorList>
            <consortium name="Ensembl"/>
        </authorList>
    </citation>
    <scope>IDENTIFICATION</scope>
</reference>
<dbReference type="Pfam" id="PF00349">
    <property type="entry name" value="Hexokinase_1"/>
    <property type="match status" value="2"/>
</dbReference>
<dbReference type="GO" id="GO:0006006">
    <property type="term" value="P:glucose metabolic process"/>
    <property type="evidence" value="ECO:0007669"/>
    <property type="project" value="TreeGrafter"/>
</dbReference>
<evidence type="ECO:0000313" key="13">
    <source>
        <dbReference type="Ensembl" id="ENSHHUP00000088447.1"/>
    </source>
</evidence>
<dbReference type="Gene3D" id="3.30.420.40">
    <property type="match status" value="2"/>
</dbReference>
<evidence type="ECO:0000256" key="1">
    <source>
        <dbReference type="ARBA" id="ARBA00004888"/>
    </source>
</evidence>
<accession>A0A4W5RIH3</accession>
<dbReference type="PANTHER" id="PTHR19443:SF3">
    <property type="entry name" value="HEXOKINASE-4"/>
    <property type="match status" value="1"/>
</dbReference>
<keyword evidence="14" id="KW-1185">Reference proteome</keyword>
<evidence type="ECO:0000259" key="12">
    <source>
        <dbReference type="Pfam" id="PF03727"/>
    </source>
</evidence>
<dbReference type="GO" id="GO:0019158">
    <property type="term" value="F:mannokinase activity"/>
    <property type="evidence" value="ECO:0007669"/>
    <property type="project" value="TreeGrafter"/>
</dbReference>
<evidence type="ECO:0000256" key="4">
    <source>
        <dbReference type="ARBA" id="ARBA00022679"/>
    </source>
</evidence>
<keyword evidence="4 10" id="KW-0808">Transferase</keyword>
<dbReference type="InterPro" id="IPR022673">
    <property type="entry name" value="Hexokinase_C"/>
</dbReference>
<dbReference type="UniPathway" id="UPA00242"/>
<evidence type="ECO:0000256" key="2">
    <source>
        <dbReference type="ARBA" id="ARBA00005028"/>
    </source>
</evidence>
<evidence type="ECO:0000256" key="6">
    <source>
        <dbReference type="ARBA" id="ARBA00022777"/>
    </source>
</evidence>
<dbReference type="GO" id="GO:0004340">
    <property type="term" value="F:glucokinase activity"/>
    <property type="evidence" value="ECO:0007669"/>
    <property type="project" value="TreeGrafter"/>
</dbReference>
<sequence length="263" mass="29397">MSPQILSEFRLKKEQLKEVMKRMMREMDRGLRVETHKESSVKMLPTYVYSTPEGSEVGDFLALDLGGTNFRVMLVKVGEDEERGWKVETKHQMYSIPEDAMTGTAEMVSVQHSGNQPPLSPATNPTPNSNPVFSSQGILLNWTKGFKASGAEGNNVVGLLRDAIKRRGDFEMDVVAMVNDTVATMISCYYEDRSCEVGMIVGTGCNACYMEEMRTVELVEGEEGRMCVNTEWGAFGANGELEEFRLEYDRVVDETSLNTGQQL</sequence>
<feature type="domain" description="Hexokinase C-terminal" evidence="12">
    <location>
        <begin position="197"/>
        <end position="263"/>
    </location>
</feature>
<dbReference type="Pfam" id="PF03727">
    <property type="entry name" value="Hexokinase_2"/>
    <property type="match status" value="1"/>
</dbReference>
<dbReference type="PANTHER" id="PTHR19443">
    <property type="entry name" value="HEXOKINASE"/>
    <property type="match status" value="1"/>
</dbReference>
<dbReference type="InterPro" id="IPR043129">
    <property type="entry name" value="ATPase_NBD"/>
</dbReference>
<dbReference type="Gene3D" id="3.40.367.20">
    <property type="match status" value="2"/>
</dbReference>
<proteinExistence type="inferred from homology"/>
<dbReference type="InterPro" id="IPR001312">
    <property type="entry name" value="Hexokinase"/>
</dbReference>
<dbReference type="PRINTS" id="PR00475">
    <property type="entry name" value="HEXOKINASE"/>
</dbReference>
<dbReference type="AlphaFoldDB" id="A0A4W5RIH3"/>
<organism evidence="13 14">
    <name type="scientific">Hucho hucho</name>
    <name type="common">huchen</name>
    <dbReference type="NCBI Taxonomy" id="62062"/>
    <lineage>
        <taxon>Eukaryota</taxon>
        <taxon>Metazoa</taxon>
        <taxon>Chordata</taxon>
        <taxon>Craniata</taxon>
        <taxon>Vertebrata</taxon>
        <taxon>Euteleostomi</taxon>
        <taxon>Actinopterygii</taxon>
        <taxon>Neopterygii</taxon>
        <taxon>Teleostei</taxon>
        <taxon>Protacanthopterygii</taxon>
        <taxon>Salmoniformes</taxon>
        <taxon>Salmonidae</taxon>
        <taxon>Salmoninae</taxon>
        <taxon>Hucho</taxon>
    </lineage>
</organism>
<dbReference type="GO" id="GO:0005739">
    <property type="term" value="C:mitochondrion"/>
    <property type="evidence" value="ECO:0007669"/>
    <property type="project" value="TreeGrafter"/>
</dbReference>
<comment type="pathway">
    <text evidence="2">Carbohydrate metabolism; hexose metabolism.</text>
</comment>
<dbReference type="GO" id="GO:0006096">
    <property type="term" value="P:glycolytic process"/>
    <property type="evidence" value="ECO:0007669"/>
    <property type="project" value="UniProtKB-UniPathway"/>
</dbReference>
<evidence type="ECO:0000256" key="10">
    <source>
        <dbReference type="RuleBase" id="RU362007"/>
    </source>
</evidence>
<comment type="catalytic activity">
    <reaction evidence="8">
        <text>a D-hexose + ATP = a D-hexose 6-phosphate + ADP + H(+)</text>
        <dbReference type="Rhea" id="RHEA:22740"/>
        <dbReference type="ChEBI" id="CHEBI:4194"/>
        <dbReference type="ChEBI" id="CHEBI:15378"/>
        <dbReference type="ChEBI" id="CHEBI:30616"/>
        <dbReference type="ChEBI" id="CHEBI:229467"/>
        <dbReference type="ChEBI" id="CHEBI:456216"/>
        <dbReference type="EC" id="2.7.1.1"/>
    </reaction>
    <physiologicalReaction direction="left-to-right" evidence="8">
        <dbReference type="Rhea" id="RHEA:22741"/>
    </physiologicalReaction>
</comment>
<dbReference type="Ensembl" id="ENSHHUT00000091198.1">
    <property type="protein sequence ID" value="ENSHHUP00000088447.1"/>
    <property type="gene ID" value="ENSHHUG00000051102.1"/>
</dbReference>
<comment type="catalytic activity">
    <reaction evidence="9">
        <text>D-glucose + ATP = D-glucose 6-phosphate + ADP + H(+)</text>
        <dbReference type="Rhea" id="RHEA:17825"/>
        <dbReference type="ChEBI" id="CHEBI:4167"/>
        <dbReference type="ChEBI" id="CHEBI:15378"/>
        <dbReference type="ChEBI" id="CHEBI:30616"/>
        <dbReference type="ChEBI" id="CHEBI:61548"/>
        <dbReference type="ChEBI" id="CHEBI:456216"/>
        <dbReference type="EC" id="2.7.1.1"/>
    </reaction>
    <physiologicalReaction direction="left-to-right" evidence="9">
        <dbReference type="Rhea" id="RHEA:17826"/>
    </physiologicalReaction>
</comment>
<comment type="similarity">
    <text evidence="3 10">Belongs to the hexokinase family.</text>
</comment>
<keyword evidence="10" id="KW-0324">Glycolysis</keyword>